<proteinExistence type="predicted"/>
<dbReference type="NCBIfam" id="TIGR01082">
    <property type="entry name" value="murC"/>
    <property type="match status" value="1"/>
</dbReference>
<dbReference type="InterPro" id="IPR050061">
    <property type="entry name" value="MurCDEF_pg_biosynth"/>
</dbReference>
<dbReference type="PANTHER" id="PTHR43445">
    <property type="entry name" value="UDP-N-ACETYLMURAMATE--L-ALANINE LIGASE-RELATED"/>
    <property type="match status" value="1"/>
</dbReference>
<evidence type="ECO:0000256" key="2">
    <source>
        <dbReference type="ARBA" id="ARBA00004752"/>
    </source>
</evidence>
<dbReference type="InterPro" id="IPR000713">
    <property type="entry name" value="Mur_ligase_N"/>
</dbReference>
<evidence type="ECO:0000256" key="8">
    <source>
        <dbReference type="ARBA" id="ARBA00047833"/>
    </source>
</evidence>
<dbReference type="PANTHER" id="PTHR43445:SF3">
    <property type="entry name" value="UDP-N-ACETYLMURAMATE--L-ALANINE LIGASE"/>
    <property type="match status" value="1"/>
</dbReference>
<evidence type="ECO:0000256" key="3">
    <source>
        <dbReference type="ARBA" id="ARBA00012211"/>
    </source>
</evidence>
<evidence type="ECO:0000259" key="9">
    <source>
        <dbReference type="Pfam" id="PF01225"/>
    </source>
</evidence>
<sequence>MRFPDFKNCLQNERTPPMPGFPPSIGLFHLVCIGGHGMSGIALILHQLGYQVQGSDIKESENTRRLRAAGVTVFIGHDATLVGSAKLVVASGQALAIQWRTKENIEVEAARANGIPVIHRAKMLAELMRNKKTIAVGGSHGKSTTTSMVAAILDAAKYNPTVITGAVMGLDDSNAKLATGEWMVVETDESDGSFLELPHLVSVVTNIDSDHINFWKDERHTREAFSKFVCNAPFYGLGVLCIDDPGVRQIVSSVQDRNIVTYGISEEADIRAEDITYSTNGCSFIVSVRAPQSECRTNLGRTTVNALGLANVQNALAAIAICIEIGIDAQSWNQALSTFPGLQQRFERIGAFNGITIINDHASHTAEIRAALGMAKQAGANRIIAVHQASSRASMAEDWVADGYASAFNEIAHVIVGRAEGTDERQAAGAQRILAESLRDHGHPGVTVMHDSIHLPALVHFVAKERDFVVCMGYMGSDGWSRALIGGLKKLSTS</sequence>
<dbReference type="GO" id="GO:0005524">
    <property type="term" value="F:ATP binding"/>
    <property type="evidence" value="ECO:0007669"/>
    <property type="project" value="UniProtKB-KW"/>
</dbReference>
<evidence type="ECO:0000256" key="1">
    <source>
        <dbReference type="ARBA" id="ARBA00004496"/>
    </source>
</evidence>
<dbReference type="InterPro" id="IPR036615">
    <property type="entry name" value="Mur_ligase_C_dom_sf"/>
</dbReference>
<protein>
    <recommendedName>
        <fullName evidence="3">UDP-N-acetylmuramate--L-alanine ligase</fullName>
        <ecNumber evidence="3">6.3.2.8</ecNumber>
    </recommendedName>
</protein>
<evidence type="ECO:0000259" key="11">
    <source>
        <dbReference type="Pfam" id="PF08245"/>
    </source>
</evidence>
<dbReference type="OrthoDB" id="2017219at2759"/>
<dbReference type="Pfam" id="PF02875">
    <property type="entry name" value="Mur_ligase_C"/>
    <property type="match status" value="1"/>
</dbReference>
<gene>
    <name evidence="12" type="ORF">POLS_LOCUS3144</name>
</gene>
<keyword evidence="7" id="KW-0067">ATP-binding</keyword>
<reference evidence="12" key="1">
    <citation type="submission" date="2021-07" db="EMBL/GenBank/DDBJ databases">
        <authorList>
            <person name="Branca A.L. A."/>
        </authorList>
    </citation>
    <scope>NUCLEOTIDE SEQUENCE</scope>
</reference>
<evidence type="ECO:0000256" key="5">
    <source>
        <dbReference type="ARBA" id="ARBA00022598"/>
    </source>
</evidence>
<evidence type="ECO:0000313" key="13">
    <source>
        <dbReference type="Proteomes" id="UP001153618"/>
    </source>
</evidence>
<comment type="pathway">
    <text evidence="2">Cell wall biogenesis; peptidoglycan biosynthesis.</text>
</comment>
<dbReference type="AlphaFoldDB" id="A0A9W4HKK5"/>
<keyword evidence="4" id="KW-0963">Cytoplasm</keyword>
<comment type="caution">
    <text evidence="12">The sequence shown here is derived from an EMBL/GenBank/DDBJ whole genome shotgun (WGS) entry which is preliminary data.</text>
</comment>
<name>A0A9W4HKK5_PENOL</name>
<dbReference type="InterPro" id="IPR036565">
    <property type="entry name" value="Mur-like_cat_sf"/>
</dbReference>
<comment type="catalytic activity">
    <reaction evidence="8">
        <text>UDP-N-acetyl-alpha-D-muramate + L-alanine + ATP = UDP-N-acetyl-alpha-D-muramoyl-L-alanine + ADP + phosphate + H(+)</text>
        <dbReference type="Rhea" id="RHEA:23372"/>
        <dbReference type="ChEBI" id="CHEBI:15378"/>
        <dbReference type="ChEBI" id="CHEBI:30616"/>
        <dbReference type="ChEBI" id="CHEBI:43474"/>
        <dbReference type="ChEBI" id="CHEBI:57972"/>
        <dbReference type="ChEBI" id="CHEBI:70757"/>
        <dbReference type="ChEBI" id="CHEBI:83898"/>
        <dbReference type="ChEBI" id="CHEBI:456216"/>
        <dbReference type="EC" id="6.3.2.8"/>
    </reaction>
</comment>
<dbReference type="Proteomes" id="UP001153618">
    <property type="component" value="Unassembled WGS sequence"/>
</dbReference>
<dbReference type="InterPro" id="IPR013221">
    <property type="entry name" value="Mur_ligase_cen"/>
</dbReference>
<dbReference type="Gene3D" id="3.40.1190.10">
    <property type="entry name" value="Mur-like, catalytic domain"/>
    <property type="match status" value="1"/>
</dbReference>
<dbReference type="InterPro" id="IPR004101">
    <property type="entry name" value="Mur_ligase_C"/>
</dbReference>
<dbReference type="SUPFAM" id="SSF53244">
    <property type="entry name" value="MurD-like peptide ligases, peptide-binding domain"/>
    <property type="match status" value="1"/>
</dbReference>
<keyword evidence="5" id="KW-0436">Ligase</keyword>
<keyword evidence="13" id="KW-1185">Reference proteome</keyword>
<dbReference type="InterPro" id="IPR005758">
    <property type="entry name" value="UDP-N-AcMur_Ala_ligase_MurC"/>
</dbReference>
<evidence type="ECO:0000256" key="6">
    <source>
        <dbReference type="ARBA" id="ARBA00022741"/>
    </source>
</evidence>
<feature type="domain" description="Mur ligase N-terminal catalytic" evidence="9">
    <location>
        <begin position="28"/>
        <end position="131"/>
    </location>
</feature>
<evidence type="ECO:0000256" key="4">
    <source>
        <dbReference type="ARBA" id="ARBA00022490"/>
    </source>
</evidence>
<comment type="subcellular location">
    <subcellularLocation>
        <location evidence="1">Cytoplasm</location>
    </subcellularLocation>
</comment>
<dbReference type="GO" id="GO:0008763">
    <property type="term" value="F:UDP-N-acetylmuramate-L-alanine ligase activity"/>
    <property type="evidence" value="ECO:0007669"/>
    <property type="project" value="UniProtKB-EC"/>
</dbReference>
<dbReference type="Pfam" id="PF01225">
    <property type="entry name" value="Mur_ligase"/>
    <property type="match status" value="1"/>
</dbReference>
<organism evidence="12 13">
    <name type="scientific">Penicillium olsonii</name>
    <dbReference type="NCBI Taxonomy" id="99116"/>
    <lineage>
        <taxon>Eukaryota</taxon>
        <taxon>Fungi</taxon>
        <taxon>Dikarya</taxon>
        <taxon>Ascomycota</taxon>
        <taxon>Pezizomycotina</taxon>
        <taxon>Eurotiomycetes</taxon>
        <taxon>Eurotiomycetidae</taxon>
        <taxon>Eurotiales</taxon>
        <taxon>Aspergillaceae</taxon>
        <taxon>Penicillium</taxon>
    </lineage>
</organism>
<dbReference type="Gene3D" id="3.90.190.20">
    <property type="entry name" value="Mur ligase, C-terminal domain"/>
    <property type="match status" value="1"/>
</dbReference>
<accession>A0A9W4HKK5</accession>
<evidence type="ECO:0000259" key="10">
    <source>
        <dbReference type="Pfam" id="PF02875"/>
    </source>
</evidence>
<evidence type="ECO:0000256" key="7">
    <source>
        <dbReference type="ARBA" id="ARBA00022840"/>
    </source>
</evidence>
<dbReference type="SUPFAM" id="SSF53623">
    <property type="entry name" value="MurD-like peptide ligases, catalytic domain"/>
    <property type="match status" value="1"/>
</dbReference>
<dbReference type="EC" id="6.3.2.8" evidence="3"/>
<keyword evidence="6" id="KW-0547">Nucleotide-binding</keyword>
<dbReference type="GO" id="GO:0005737">
    <property type="term" value="C:cytoplasm"/>
    <property type="evidence" value="ECO:0007669"/>
    <property type="project" value="UniProtKB-SubCell"/>
</dbReference>
<evidence type="ECO:0000313" key="12">
    <source>
        <dbReference type="EMBL" id="CAG8046851.1"/>
    </source>
</evidence>
<dbReference type="Pfam" id="PF08245">
    <property type="entry name" value="Mur_ligase_M"/>
    <property type="match status" value="1"/>
</dbReference>
<feature type="domain" description="Mur ligase central" evidence="11">
    <location>
        <begin position="136"/>
        <end position="321"/>
    </location>
</feature>
<feature type="domain" description="Mur ligase C-terminal" evidence="10">
    <location>
        <begin position="345"/>
        <end position="473"/>
    </location>
</feature>
<dbReference type="Gene3D" id="3.40.50.720">
    <property type="entry name" value="NAD(P)-binding Rossmann-like Domain"/>
    <property type="match status" value="1"/>
</dbReference>
<dbReference type="SUPFAM" id="SSF51984">
    <property type="entry name" value="MurCD N-terminal domain"/>
    <property type="match status" value="1"/>
</dbReference>
<dbReference type="EMBL" id="CAJVOS010000016">
    <property type="protein sequence ID" value="CAG8046851.1"/>
    <property type="molecule type" value="Genomic_DNA"/>
</dbReference>